<organism evidence="3 4">
    <name type="scientific">Ruminococcus flavefaciens</name>
    <dbReference type="NCBI Taxonomy" id="1265"/>
    <lineage>
        <taxon>Bacteria</taxon>
        <taxon>Bacillati</taxon>
        <taxon>Bacillota</taxon>
        <taxon>Clostridia</taxon>
        <taxon>Eubacteriales</taxon>
        <taxon>Oscillospiraceae</taxon>
        <taxon>Ruminococcus</taxon>
    </lineage>
</organism>
<gene>
    <name evidence="3" type="ORF">SAMN02910265_01802</name>
</gene>
<feature type="transmembrane region" description="Helical" evidence="2">
    <location>
        <begin position="6"/>
        <end position="24"/>
    </location>
</feature>
<feature type="transmembrane region" description="Helical" evidence="2">
    <location>
        <begin position="165"/>
        <end position="185"/>
    </location>
</feature>
<feature type="region of interest" description="Disordered" evidence="1">
    <location>
        <begin position="59"/>
        <end position="96"/>
    </location>
</feature>
<feature type="transmembrane region" description="Helical" evidence="2">
    <location>
        <begin position="308"/>
        <end position="327"/>
    </location>
</feature>
<feature type="transmembrane region" description="Helical" evidence="2">
    <location>
        <begin position="386"/>
        <end position="406"/>
    </location>
</feature>
<feature type="transmembrane region" description="Helical" evidence="2">
    <location>
        <begin position="649"/>
        <end position="666"/>
    </location>
</feature>
<feature type="transmembrane region" description="Helical" evidence="2">
    <location>
        <begin position="105"/>
        <end position="127"/>
    </location>
</feature>
<dbReference type="AlphaFoldDB" id="A0A1H6JSV1"/>
<dbReference type="OrthoDB" id="1815069at2"/>
<feature type="transmembrane region" description="Helical" evidence="2">
    <location>
        <begin position="733"/>
        <end position="749"/>
    </location>
</feature>
<feature type="transmembrane region" description="Helical" evidence="2">
    <location>
        <begin position="339"/>
        <end position="356"/>
    </location>
</feature>
<feature type="transmembrane region" description="Helical" evidence="2">
    <location>
        <begin position="438"/>
        <end position="460"/>
    </location>
</feature>
<keyword evidence="2" id="KW-0472">Membrane</keyword>
<evidence type="ECO:0000313" key="3">
    <source>
        <dbReference type="EMBL" id="SEH62162.1"/>
    </source>
</evidence>
<feature type="transmembrane region" description="Helical" evidence="2">
    <location>
        <begin position="710"/>
        <end position="727"/>
    </location>
</feature>
<evidence type="ECO:0000256" key="1">
    <source>
        <dbReference type="SAM" id="MobiDB-lite"/>
    </source>
</evidence>
<feature type="transmembrane region" description="Helical" evidence="2">
    <location>
        <begin position="250"/>
        <end position="271"/>
    </location>
</feature>
<dbReference type="Proteomes" id="UP000183190">
    <property type="component" value="Unassembled WGS sequence"/>
</dbReference>
<proteinExistence type="predicted"/>
<feature type="transmembrane region" description="Helical" evidence="2">
    <location>
        <begin position="133"/>
        <end position="153"/>
    </location>
</feature>
<feature type="transmembrane region" description="Helical" evidence="2">
    <location>
        <begin position="223"/>
        <end position="244"/>
    </location>
</feature>
<accession>A0A1H6JSV1</accession>
<sequence length="821" mass="89669">MTDFLTLIFILMPIAIPLIVIGLVKLSDRNKNSSNYPNYLYYNNNQPYGYNISNSNPAPEGFGSTPTPLPKSPQAPAEEAPLPEPQKAEPVKPKNSKPDMTVSNILFLIGTVFVVLSGLAFGVASWVNTTHTGRVLIIAAAAVIAYILSCVVSKSLKLSGTSMSFYVLGTGFVSTALLTAGYYQIMGKWFSFDGDGAFALLAFSSIIAAALMFIGAKLFRNIILVYTSLSAAALAFLFTILQAADTYASRSFLFAAAQIVITAFIYLAAPLKGSKYEAPVKNVGTVTAIIFGSSALSYVITTLSGPTFASYFIIAAAVIQFAFYGIYKKISALIGIESVLSLILSLMIYVSLSNAYSDKLSIIAFSLITMIVYFIHRFVPDLKNKFAELITFLSVMFTTFLCIGMIRTNSFVPYLMIAAIASVIVDSYLFSSDPTVKILAGLFTPVIPVSAVMTISRYYIVSQEYYINNIICMSILAGLLIGFAAVILCTPFGKKIKSEAAVYSNLGLAGMILISTQQYKLFTLITAALCLIHFALSNKSKFNITAALSSFALIKITYLMASEYSKDSIVPEIAMFITVIVYAVLSRIIYPEAIICDKGSKKDVDPLITVAIVPVFKVFGVTDLSVFLGLIACAIFCTGLVKKNFSDKAVSVLLTLSTAFTVIALIERPFFIFESRAVTNKITLAMIALSGFAVRFIWRKFENIAKNFSQIIFIFTFVSLLIDAIVFDTAENTIFVMAIMMIVLLASIVSRSKTWFITSAASLFTITLFATRDYLMALNWWIYLFLAGVILIGLAAANEYLKKNNETLKTSVAKKFSGWTW</sequence>
<feature type="transmembrane region" description="Helical" evidence="2">
    <location>
        <begin position="542"/>
        <end position="561"/>
    </location>
</feature>
<dbReference type="RefSeq" id="WP_074716590.1">
    <property type="nucleotide sequence ID" value="NZ_FNWV01000005.1"/>
</dbReference>
<feature type="transmembrane region" description="Helical" evidence="2">
    <location>
        <begin position="466"/>
        <end position="489"/>
    </location>
</feature>
<feature type="transmembrane region" description="Helical" evidence="2">
    <location>
        <begin position="678"/>
        <end position="698"/>
    </location>
</feature>
<feature type="transmembrane region" description="Helical" evidence="2">
    <location>
        <begin position="573"/>
        <end position="590"/>
    </location>
</feature>
<evidence type="ECO:0000256" key="2">
    <source>
        <dbReference type="SAM" id="Phobius"/>
    </source>
</evidence>
<feature type="transmembrane region" description="Helical" evidence="2">
    <location>
        <begin position="781"/>
        <end position="801"/>
    </location>
</feature>
<feature type="transmembrane region" description="Helical" evidence="2">
    <location>
        <begin position="756"/>
        <end position="775"/>
    </location>
</feature>
<keyword evidence="2" id="KW-0812">Transmembrane</keyword>
<protein>
    <submittedName>
        <fullName evidence="3">Uncharacterized protein</fullName>
    </submittedName>
</protein>
<feature type="transmembrane region" description="Helical" evidence="2">
    <location>
        <begin position="412"/>
        <end position="431"/>
    </location>
</feature>
<feature type="transmembrane region" description="Helical" evidence="2">
    <location>
        <begin position="610"/>
        <end position="637"/>
    </location>
</feature>
<feature type="transmembrane region" description="Helical" evidence="2">
    <location>
        <begin position="362"/>
        <end position="379"/>
    </location>
</feature>
<dbReference type="EMBL" id="FNWV01000005">
    <property type="protein sequence ID" value="SEH62162.1"/>
    <property type="molecule type" value="Genomic_DNA"/>
</dbReference>
<keyword evidence="2" id="KW-1133">Transmembrane helix</keyword>
<feature type="transmembrane region" description="Helical" evidence="2">
    <location>
        <begin position="283"/>
        <end position="302"/>
    </location>
</feature>
<evidence type="ECO:0000313" key="4">
    <source>
        <dbReference type="Proteomes" id="UP000183190"/>
    </source>
</evidence>
<reference evidence="3 4" key="1">
    <citation type="submission" date="2016-10" db="EMBL/GenBank/DDBJ databases">
        <authorList>
            <person name="de Groot N.N."/>
        </authorList>
    </citation>
    <scope>NUCLEOTIDE SEQUENCE [LARGE SCALE GENOMIC DNA]</scope>
    <source>
        <strain evidence="3 4">YAD2003</strain>
    </source>
</reference>
<feature type="transmembrane region" description="Helical" evidence="2">
    <location>
        <begin position="197"/>
        <end position="216"/>
    </location>
</feature>
<name>A0A1H6JSV1_RUMFL</name>